<dbReference type="InParanoid" id="A0A0G4GHI8"/>
<feature type="compositionally biased region" description="Low complexity" evidence="1">
    <location>
        <begin position="237"/>
        <end position="247"/>
    </location>
</feature>
<proteinExistence type="predicted"/>
<dbReference type="EMBL" id="CDMY01000666">
    <property type="protein sequence ID" value="CEM29196.1"/>
    <property type="molecule type" value="Genomic_DNA"/>
</dbReference>
<sequence length="332" mass="35023">MDGHTPSMERKKTRCHYGAHAGMQEGSGGHSRDPGSVARTSPHRGDAAFAAKLHSLNRDFPHVHIGVTRAFLETHQDLQTTAAALREFVRYESASRQPPAAAAAAAAASGESNVHVHGGGMGGGMEGDSASACGGGVVEGAVAAAAAAAAASSPVAERGRKRRAMMAVEGASSSDPPLEQFDVDAWVRHIINQIKDCPNAESAMMKLSPVIVELANSVQSSTLVSMHPHPDTHEAAEASQPAAASAEAVGRMQNTIRTLRDGVRNLHEKNKSLARRVDEGSETEAALKQELLATMEKLRRAEQNNAMLAYRLQMAEPSSASNLIHRRGPDVC</sequence>
<organism evidence="2 3">
    <name type="scientific">Vitrella brassicaformis (strain CCMP3155)</name>
    <dbReference type="NCBI Taxonomy" id="1169540"/>
    <lineage>
        <taxon>Eukaryota</taxon>
        <taxon>Sar</taxon>
        <taxon>Alveolata</taxon>
        <taxon>Colpodellida</taxon>
        <taxon>Vitrellaceae</taxon>
        <taxon>Vitrella</taxon>
    </lineage>
</organism>
<dbReference type="AlphaFoldDB" id="A0A0G4GHI8"/>
<evidence type="ECO:0000313" key="3">
    <source>
        <dbReference type="Proteomes" id="UP000041254"/>
    </source>
</evidence>
<feature type="region of interest" description="Disordered" evidence="1">
    <location>
        <begin position="225"/>
        <end position="247"/>
    </location>
</feature>
<feature type="region of interest" description="Disordered" evidence="1">
    <location>
        <begin position="20"/>
        <end position="42"/>
    </location>
</feature>
<accession>A0A0G4GHI8</accession>
<evidence type="ECO:0000313" key="2">
    <source>
        <dbReference type="EMBL" id="CEM29196.1"/>
    </source>
</evidence>
<evidence type="ECO:0000256" key="1">
    <source>
        <dbReference type="SAM" id="MobiDB-lite"/>
    </source>
</evidence>
<protein>
    <submittedName>
        <fullName evidence="2">Uncharacterized protein</fullName>
    </submittedName>
</protein>
<dbReference type="Proteomes" id="UP000041254">
    <property type="component" value="Unassembled WGS sequence"/>
</dbReference>
<gene>
    <name evidence="2" type="ORF">Vbra_10020</name>
</gene>
<name>A0A0G4GHI8_VITBC</name>
<reference evidence="2 3" key="1">
    <citation type="submission" date="2014-11" db="EMBL/GenBank/DDBJ databases">
        <authorList>
            <person name="Zhu J."/>
            <person name="Qi W."/>
            <person name="Song R."/>
        </authorList>
    </citation>
    <scope>NUCLEOTIDE SEQUENCE [LARGE SCALE GENOMIC DNA]</scope>
</reference>
<dbReference type="VEuPathDB" id="CryptoDB:Vbra_10020"/>
<keyword evidence="3" id="KW-1185">Reference proteome</keyword>